<evidence type="ECO:0000313" key="11">
    <source>
        <dbReference type="Proteomes" id="UP000070188"/>
    </source>
</evidence>
<dbReference type="PANTHER" id="PTHR30572">
    <property type="entry name" value="MEMBRANE COMPONENT OF TRANSPORTER-RELATED"/>
    <property type="match status" value="1"/>
</dbReference>
<evidence type="ECO:0000256" key="6">
    <source>
        <dbReference type="ARBA" id="ARBA00038076"/>
    </source>
</evidence>
<proteinExistence type="inferred from homology"/>
<keyword evidence="5 7" id="KW-0472">Membrane</keyword>
<feature type="transmembrane region" description="Helical" evidence="7">
    <location>
        <begin position="769"/>
        <end position="791"/>
    </location>
</feature>
<feature type="transmembrane region" description="Helical" evidence="7">
    <location>
        <begin position="714"/>
        <end position="742"/>
    </location>
</feature>
<dbReference type="Proteomes" id="UP000070188">
    <property type="component" value="Unassembled WGS sequence"/>
</dbReference>
<evidence type="ECO:0000313" key="10">
    <source>
        <dbReference type="EMBL" id="KWX02111.1"/>
    </source>
</evidence>
<dbReference type="GO" id="GO:0022857">
    <property type="term" value="F:transmembrane transporter activity"/>
    <property type="evidence" value="ECO:0007669"/>
    <property type="project" value="TreeGrafter"/>
</dbReference>
<comment type="similarity">
    <text evidence="6">Belongs to the ABC-4 integral membrane protein family.</text>
</comment>
<feature type="transmembrane region" description="Helical" evidence="7">
    <location>
        <begin position="360"/>
        <end position="387"/>
    </location>
</feature>
<name>A0A132MW81_9ACTN</name>
<dbReference type="RefSeq" id="WP_066888975.1">
    <property type="nucleotide sequence ID" value="NZ_LAXD01000001.1"/>
</dbReference>
<feature type="domain" description="MacB-like periplasmic core" evidence="9">
    <location>
        <begin position="17"/>
        <end position="236"/>
    </location>
</feature>
<accession>A0A132MW81</accession>
<evidence type="ECO:0008006" key="12">
    <source>
        <dbReference type="Google" id="ProtNLM"/>
    </source>
</evidence>
<feature type="transmembrane region" description="Helical" evidence="7">
    <location>
        <begin position="268"/>
        <end position="292"/>
    </location>
</feature>
<evidence type="ECO:0000256" key="7">
    <source>
        <dbReference type="SAM" id="Phobius"/>
    </source>
</evidence>
<sequence length="844" mass="85727">MLTFSLRSLLAHKLRLALTVAAVTLGVAFVSGSFVLSDTMGKAFDQLFGGLAKGTDVIVRAHSTDPDAQARGQTRPLDQSVVDTVRRVPGVAAAEGSVTGYALILDKAGKPIQPGGAPTLGGSMHADRSLASEFTFRAGRAPAAPTEVALDAGTAKKAGYRVGDRVKVVFEHGTDEFTVVGIVGFGDTDSLAGATMASFETRTAQKLLGKTGKVDQVDVRAADGVSAVQLRDRIARALPAGAEAVTSEQVVGESSRSIRDGLGMFTKVLLAFAGVSLLVGSFVIWNTFSVLVAQRRREVALLRAVGATRRQVLGGLIIEAGIIGLVSAGLGLAAGIGLAAGLRTMLDAVGMEVPTTSPVIAARTVIVALLIGVVVTVVAAVVPALAATRVAPVEALREATPAASGRIGTARRLLGAGLLTAGTAGLVAAAVVKNQGGLTALSALVAFTGLVTAGPLLARAIAWAADRGRPGGWRMAARNIGRAPQRAAATALALTIGLAVVCAVSVTAASTKASVAEAVNGGNRSDLILRPAAAMGTGGISPAVADILRGRDDLAAVMEVRFSHAKVNGASTNVAGVETGTLDRVMNLGLASGSLAGFRDGTLLLSTKQAQALGAKVGDTVTLTFPETGAKTFTVAATFERDSLVGAGYVLTLRDYASNVTSRLDAAILVKYAAGADQAATKADVTKALAAYPNVKVEDQAEFVKDQQAHVDQMLGLVTALLLLAVIVAVLGIINTLVLSVVERTRELGLLRAVGATRRQVRAMVRRESVLMALLGALAGVTLGTGAGVALARSLADQGISSLSVPVSALLGYVVVAALVGVLAAVGPARRASRVDVLKAITVD</sequence>
<dbReference type="InterPro" id="IPR025857">
    <property type="entry name" value="MacB_PCD"/>
</dbReference>
<evidence type="ECO:0000256" key="2">
    <source>
        <dbReference type="ARBA" id="ARBA00022475"/>
    </source>
</evidence>
<evidence type="ECO:0000256" key="5">
    <source>
        <dbReference type="ARBA" id="ARBA00023136"/>
    </source>
</evidence>
<feature type="domain" description="ABC3 transporter permease C-terminal" evidence="8">
    <location>
        <begin position="271"/>
        <end position="390"/>
    </location>
</feature>
<feature type="transmembrane region" description="Helical" evidence="7">
    <location>
        <begin position="486"/>
        <end position="506"/>
    </location>
</feature>
<dbReference type="STRING" id="1469144.LI90_3150"/>
<dbReference type="AlphaFoldDB" id="A0A132MW81"/>
<dbReference type="InterPro" id="IPR003838">
    <property type="entry name" value="ABC3_permease_C"/>
</dbReference>
<feature type="transmembrane region" description="Helical" evidence="7">
    <location>
        <begin position="413"/>
        <end position="432"/>
    </location>
</feature>
<keyword evidence="2" id="KW-1003">Cell membrane</keyword>
<gene>
    <name evidence="10" type="ORF">LI90_3150</name>
</gene>
<evidence type="ECO:0000259" key="8">
    <source>
        <dbReference type="Pfam" id="PF02687"/>
    </source>
</evidence>
<evidence type="ECO:0000259" key="9">
    <source>
        <dbReference type="Pfam" id="PF12704"/>
    </source>
</evidence>
<dbReference type="Pfam" id="PF02687">
    <property type="entry name" value="FtsX"/>
    <property type="match status" value="2"/>
</dbReference>
<comment type="subcellular location">
    <subcellularLocation>
        <location evidence="1">Cell membrane</location>
        <topology evidence="1">Multi-pass membrane protein</topology>
    </subcellularLocation>
</comment>
<feature type="transmembrane region" description="Helical" evidence="7">
    <location>
        <begin position="438"/>
        <end position="465"/>
    </location>
</feature>
<dbReference type="PANTHER" id="PTHR30572:SF4">
    <property type="entry name" value="ABC TRANSPORTER PERMEASE YTRF"/>
    <property type="match status" value="1"/>
</dbReference>
<evidence type="ECO:0000256" key="4">
    <source>
        <dbReference type="ARBA" id="ARBA00022989"/>
    </source>
</evidence>
<feature type="transmembrane region" description="Helical" evidence="7">
    <location>
        <begin position="803"/>
        <end position="826"/>
    </location>
</feature>
<dbReference type="OrthoDB" id="9780560at2"/>
<dbReference type="Pfam" id="PF12704">
    <property type="entry name" value="MacB_PCD"/>
    <property type="match status" value="2"/>
</dbReference>
<dbReference type="InterPro" id="IPR050250">
    <property type="entry name" value="Macrolide_Exporter_MacB"/>
</dbReference>
<dbReference type="EMBL" id="LAXD01000001">
    <property type="protein sequence ID" value="KWX02111.1"/>
    <property type="molecule type" value="Genomic_DNA"/>
</dbReference>
<evidence type="ECO:0000256" key="1">
    <source>
        <dbReference type="ARBA" id="ARBA00004651"/>
    </source>
</evidence>
<comment type="caution">
    <text evidence="10">The sequence shown here is derived from an EMBL/GenBank/DDBJ whole genome shotgun (WGS) entry which is preliminary data.</text>
</comment>
<reference evidence="11" key="1">
    <citation type="submission" date="2015-04" db="EMBL/GenBank/DDBJ databases">
        <title>Physiological reanalysis, assessment of diazotrophy, and genome sequences of multiple isolates of Streptomyces thermoautotrophicus.</title>
        <authorList>
            <person name="MacKellar D.C."/>
            <person name="Lieber L."/>
            <person name="Norman J."/>
            <person name="Bolger A."/>
            <person name="Tobin C."/>
            <person name="Murray J.W."/>
            <person name="Chang R."/>
            <person name="Ford T."/>
            <person name="Nguyen P.Q."/>
            <person name="Woodward J."/>
            <person name="Permingeat H."/>
            <person name="Joshi N.S."/>
            <person name="Silver P.A."/>
            <person name="Usadel B."/>
            <person name="Rutherford A.W."/>
            <person name="Friesen M."/>
            <person name="Prell J."/>
        </authorList>
    </citation>
    <scope>NUCLEOTIDE SEQUENCE [LARGE SCALE GENOMIC DNA]</scope>
    <source>
        <strain evidence="11">H1</strain>
    </source>
</reference>
<dbReference type="GO" id="GO:0005886">
    <property type="term" value="C:plasma membrane"/>
    <property type="evidence" value="ECO:0007669"/>
    <property type="project" value="UniProtKB-SubCell"/>
</dbReference>
<dbReference type="PATRIC" id="fig|1469144.10.peg.3394"/>
<organism evidence="10 11">
    <name type="scientific">Carbonactinospora thermoautotrophica</name>
    <dbReference type="NCBI Taxonomy" id="1469144"/>
    <lineage>
        <taxon>Bacteria</taxon>
        <taxon>Bacillati</taxon>
        <taxon>Actinomycetota</taxon>
        <taxon>Actinomycetes</taxon>
        <taxon>Kitasatosporales</taxon>
        <taxon>Carbonactinosporaceae</taxon>
        <taxon>Carbonactinospora</taxon>
    </lineage>
</organism>
<keyword evidence="4 7" id="KW-1133">Transmembrane helix</keyword>
<feature type="domain" description="MacB-like periplasmic core" evidence="9">
    <location>
        <begin position="488"/>
        <end position="687"/>
    </location>
</feature>
<protein>
    <recommendedName>
        <fullName evidence="12">FtsX-like permease family protein</fullName>
    </recommendedName>
</protein>
<evidence type="ECO:0000256" key="3">
    <source>
        <dbReference type="ARBA" id="ARBA00022692"/>
    </source>
</evidence>
<feature type="transmembrane region" description="Helical" evidence="7">
    <location>
        <begin position="313"/>
        <end position="340"/>
    </location>
</feature>
<keyword evidence="11" id="KW-1185">Reference proteome</keyword>
<feature type="domain" description="ABC3 transporter permease C-terminal" evidence="8">
    <location>
        <begin position="721"/>
        <end position="835"/>
    </location>
</feature>
<keyword evidence="3 7" id="KW-0812">Transmembrane</keyword>